<evidence type="ECO:0000256" key="1">
    <source>
        <dbReference type="SAM" id="MobiDB-lite"/>
    </source>
</evidence>
<name>A0A263DCK0_9PSEU</name>
<accession>A0A263DCK0</accession>
<reference evidence="2 3" key="1">
    <citation type="submission" date="2017-07" db="EMBL/GenBank/DDBJ databases">
        <title>Amycolatopsis antarcticus sp. nov., isolated from the surface of an Antarcticus brown macroalga.</title>
        <authorList>
            <person name="Wang J."/>
            <person name="Leiva S."/>
            <person name="Huang J."/>
            <person name="Huang Y."/>
        </authorList>
    </citation>
    <scope>NUCLEOTIDE SEQUENCE [LARGE SCALE GENOMIC DNA]</scope>
    <source>
        <strain evidence="2 3">AU-G6</strain>
    </source>
</reference>
<evidence type="ECO:0000313" key="2">
    <source>
        <dbReference type="EMBL" id="OZM75216.1"/>
    </source>
</evidence>
<dbReference type="Proteomes" id="UP000242444">
    <property type="component" value="Unassembled WGS sequence"/>
</dbReference>
<dbReference type="AlphaFoldDB" id="A0A263DCK0"/>
<proteinExistence type="predicted"/>
<evidence type="ECO:0008006" key="4">
    <source>
        <dbReference type="Google" id="ProtNLM"/>
    </source>
</evidence>
<dbReference type="EMBL" id="NKYE01000001">
    <property type="protein sequence ID" value="OZM75216.1"/>
    <property type="molecule type" value="Genomic_DNA"/>
</dbReference>
<dbReference type="InParanoid" id="A0A263DCK0"/>
<feature type="region of interest" description="Disordered" evidence="1">
    <location>
        <begin position="49"/>
        <end position="70"/>
    </location>
</feature>
<dbReference type="OrthoDB" id="3268477at2"/>
<dbReference type="RefSeq" id="WP_094860993.1">
    <property type="nucleotide sequence ID" value="NZ_NKYE01000001.1"/>
</dbReference>
<feature type="compositionally biased region" description="Basic and acidic residues" evidence="1">
    <location>
        <begin position="21"/>
        <end position="31"/>
    </location>
</feature>
<feature type="region of interest" description="Disordered" evidence="1">
    <location>
        <begin position="1"/>
        <end position="37"/>
    </location>
</feature>
<keyword evidence="3" id="KW-1185">Reference proteome</keyword>
<gene>
    <name evidence="2" type="ORF">CFN78_03390</name>
</gene>
<organism evidence="2 3">
    <name type="scientific">Amycolatopsis antarctica</name>
    <dbReference type="NCBI Taxonomy" id="1854586"/>
    <lineage>
        <taxon>Bacteria</taxon>
        <taxon>Bacillati</taxon>
        <taxon>Actinomycetota</taxon>
        <taxon>Actinomycetes</taxon>
        <taxon>Pseudonocardiales</taxon>
        <taxon>Pseudonocardiaceae</taxon>
        <taxon>Amycolatopsis</taxon>
    </lineage>
</organism>
<protein>
    <recommendedName>
        <fullName evidence="4">SPOR domain-containing protein</fullName>
    </recommendedName>
</protein>
<sequence>MAAQQNDPHPDEGWYYNTRTNEVEHHERARSVDLLGPYPDEATARRALDIARERTRQADAADAKWNRDQD</sequence>
<comment type="caution">
    <text evidence="2">The sequence shown here is derived from an EMBL/GenBank/DDBJ whole genome shotgun (WGS) entry which is preliminary data.</text>
</comment>
<evidence type="ECO:0000313" key="3">
    <source>
        <dbReference type="Proteomes" id="UP000242444"/>
    </source>
</evidence>